<evidence type="ECO:0000256" key="6">
    <source>
        <dbReference type="SAM" id="Phobius"/>
    </source>
</evidence>
<protein>
    <recommendedName>
        <fullName evidence="9">Citrate transporter-like domain-containing protein</fullName>
    </recommendedName>
</protein>
<evidence type="ECO:0000313" key="7">
    <source>
        <dbReference type="EMBL" id="CAE0113888.1"/>
    </source>
</evidence>
<dbReference type="InterPro" id="IPR000802">
    <property type="entry name" value="Arsenical_pump_ArsB"/>
</dbReference>
<accession>A0A6T9FTA2</accession>
<keyword evidence="3 6" id="KW-0812">Transmembrane</keyword>
<sequence length="114" mass="12176">MLFCNIFETLPATLIVFKMIDSVPEWQPQAILAAGATAPLLRDARRAALSAVIFGSNFGANTACIGSLGGLMMRRLAKLQGVTVTNGMLLKQGIPVMVPTMIVACYVLVHQKSL</sequence>
<evidence type="ECO:0000256" key="1">
    <source>
        <dbReference type="ARBA" id="ARBA00004651"/>
    </source>
</evidence>
<evidence type="ECO:0000256" key="4">
    <source>
        <dbReference type="ARBA" id="ARBA00022989"/>
    </source>
</evidence>
<feature type="transmembrane region" description="Helical" evidence="6">
    <location>
        <begin position="89"/>
        <end position="109"/>
    </location>
</feature>
<organism evidence="7">
    <name type="scientific">Haptolina ericina</name>
    <dbReference type="NCBI Taxonomy" id="156174"/>
    <lineage>
        <taxon>Eukaryota</taxon>
        <taxon>Haptista</taxon>
        <taxon>Haptophyta</taxon>
        <taxon>Prymnesiophyceae</taxon>
        <taxon>Prymnesiales</taxon>
        <taxon>Prymnesiaceae</taxon>
        <taxon>Haptolina</taxon>
    </lineage>
</organism>
<dbReference type="EMBL" id="HBHX01026083">
    <property type="protein sequence ID" value="CAE0113890.1"/>
    <property type="molecule type" value="Transcribed_RNA"/>
</dbReference>
<evidence type="ECO:0000256" key="3">
    <source>
        <dbReference type="ARBA" id="ARBA00022692"/>
    </source>
</evidence>
<evidence type="ECO:0008006" key="9">
    <source>
        <dbReference type="Google" id="ProtNLM"/>
    </source>
</evidence>
<dbReference type="EMBL" id="HBHX01026080">
    <property type="protein sequence ID" value="CAE0113888.1"/>
    <property type="molecule type" value="Transcribed_RNA"/>
</dbReference>
<reference evidence="7" key="1">
    <citation type="submission" date="2021-01" db="EMBL/GenBank/DDBJ databases">
        <authorList>
            <person name="Corre E."/>
            <person name="Pelletier E."/>
            <person name="Niang G."/>
            <person name="Scheremetjew M."/>
            <person name="Finn R."/>
            <person name="Kale V."/>
            <person name="Holt S."/>
            <person name="Cochrane G."/>
            <person name="Meng A."/>
            <person name="Brown T."/>
            <person name="Cohen L."/>
        </authorList>
    </citation>
    <scope>NUCLEOTIDE SEQUENCE</scope>
    <source>
        <strain evidence="7">CCMP281</strain>
    </source>
</reference>
<gene>
    <name evidence="7" type="ORF">HERI1096_LOCUS14562</name>
    <name evidence="8" type="ORF">HERI1096_LOCUS14564</name>
</gene>
<evidence type="ECO:0000256" key="5">
    <source>
        <dbReference type="ARBA" id="ARBA00023136"/>
    </source>
</evidence>
<comment type="subcellular location">
    <subcellularLocation>
        <location evidence="1">Cell membrane</location>
        <topology evidence="1">Multi-pass membrane protein</topology>
    </subcellularLocation>
</comment>
<keyword evidence="5 6" id="KW-0472">Membrane</keyword>
<evidence type="ECO:0000256" key="2">
    <source>
        <dbReference type="ARBA" id="ARBA00022475"/>
    </source>
</evidence>
<proteinExistence type="predicted"/>
<keyword evidence="2" id="KW-1003">Cell membrane</keyword>
<evidence type="ECO:0000313" key="8">
    <source>
        <dbReference type="EMBL" id="CAE0113890.1"/>
    </source>
</evidence>
<dbReference type="GO" id="GO:0015105">
    <property type="term" value="F:arsenite transmembrane transporter activity"/>
    <property type="evidence" value="ECO:0007669"/>
    <property type="project" value="InterPro"/>
</dbReference>
<keyword evidence="4 6" id="KW-1133">Transmembrane helix</keyword>
<name>A0A6T9FTA2_9EUKA</name>
<dbReference type="AlphaFoldDB" id="A0A6T9FTA2"/>
<dbReference type="GO" id="GO:0005886">
    <property type="term" value="C:plasma membrane"/>
    <property type="evidence" value="ECO:0007669"/>
    <property type="project" value="UniProtKB-SubCell"/>
</dbReference>
<dbReference type="Pfam" id="PF02040">
    <property type="entry name" value="ArsB"/>
    <property type="match status" value="1"/>
</dbReference>
<feature type="transmembrane region" description="Helical" evidence="6">
    <location>
        <begin position="47"/>
        <end position="69"/>
    </location>
</feature>